<comment type="caution">
    <text evidence="2">The sequence shown here is derived from an EMBL/GenBank/DDBJ whole genome shotgun (WGS) entry which is preliminary data.</text>
</comment>
<protein>
    <submittedName>
        <fullName evidence="2">Uncharacterized protein</fullName>
    </submittedName>
</protein>
<dbReference type="EMBL" id="JAEPRB010000251">
    <property type="protein sequence ID" value="KAG2218118.1"/>
    <property type="molecule type" value="Genomic_DNA"/>
</dbReference>
<evidence type="ECO:0000313" key="3">
    <source>
        <dbReference type="Proteomes" id="UP000646827"/>
    </source>
</evidence>
<feature type="region of interest" description="Disordered" evidence="1">
    <location>
        <begin position="256"/>
        <end position="286"/>
    </location>
</feature>
<name>A0A8H7RWY2_9FUNG</name>
<dbReference type="OrthoDB" id="2257025at2759"/>
<organism evidence="2 3">
    <name type="scientific">Circinella minor</name>
    <dbReference type="NCBI Taxonomy" id="1195481"/>
    <lineage>
        <taxon>Eukaryota</taxon>
        <taxon>Fungi</taxon>
        <taxon>Fungi incertae sedis</taxon>
        <taxon>Mucoromycota</taxon>
        <taxon>Mucoromycotina</taxon>
        <taxon>Mucoromycetes</taxon>
        <taxon>Mucorales</taxon>
        <taxon>Lichtheimiaceae</taxon>
        <taxon>Circinella</taxon>
    </lineage>
</organism>
<proteinExistence type="predicted"/>
<feature type="compositionally biased region" description="Low complexity" evidence="1">
    <location>
        <begin position="262"/>
        <end position="286"/>
    </location>
</feature>
<reference evidence="2 3" key="1">
    <citation type="submission" date="2020-12" db="EMBL/GenBank/DDBJ databases">
        <title>Metabolic potential, ecology and presence of endohyphal bacteria is reflected in genomic diversity of Mucoromycotina.</title>
        <authorList>
            <person name="Muszewska A."/>
            <person name="Okrasinska A."/>
            <person name="Steczkiewicz K."/>
            <person name="Drgas O."/>
            <person name="Orlowska M."/>
            <person name="Perlinska-Lenart U."/>
            <person name="Aleksandrzak-Piekarczyk T."/>
            <person name="Szatraj K."/>
            <person name="Zielenkiewicz U."/>
            <person name="Pilsyk S."/>
            <person name="Malc E."/>
            <person name="Mieczkowski P."/>
            <person name="Kruszewska J.S."/>
            <person name="Biernat P."/>
            <person name="Pawlowska J."/>
        </authorList>
    </citation>
    <scope>NUCLEOTIDE SEQUENCE [LARGE SCALE GENOMIC DNA]</scope>
    <source>
        <strain evidence="2 3">CBS 142.35</strain>
    </source>
</reference>
<evidence type="ECO:0000256" key="1">
    <source>
        <dbReference type="SAM" id="MobiDB-lite"/>
    </source>
</evidence>
<accession>A0A8H7RWY2</accession>
<keyword evidence="3" id="KW-1185">Reference proteome</keyword>
<evidence type="ECO:0000313" key="2">
    <source>
        <dbReference type="EMBL" id="KAG2218118.1"/>
    </source>
</evidence>
<dbReference type="AlphaFoldDB" id="A0A8H7RWY2"/>
<gene>
    <name evidence="2" type="ORF">INT45_002368</name>
</gene>
<dbReference type="Proteomes" id="UP000646827">
    <property type="component" value="Unassembled WGS sequence"/>
</dbReference>
<sequence>MKYFVGPHAVDKYKGIPTEWPNLMKSDVVYEPFSYSDRNLALVLIEIKHTVYLKLYQRVIQYCLQMIKRYPVFPIVVIIGINSTTHDILKTVEKDDPEFPLVLNSLAVASTSITSGISAQKPRQKVYEVKDLSGTVLSTKHQVNGGTIRTYLDSSPIEPTVALAHFFIKQKLSLISMDQRDDRTIQLLLKYAKDIFNDDIADYNSVFDAFKTTCNQFHQQLIKARQTLTEDVRNTQSRKHTAQVLDGGILFVNEMRKKHSSSQEPPGTSSSSSATSSTTSLPTSPL</sequence>